<gene>
    <name evidence="1" type="ORF">ACFPQ6_13680</name>
</gene>
<dbReference type="Proteomes" id="UP001595979">
    <property type="component" value="Unassembled WGS sequence"/>
</dbReference>
<dbReference type="RefSeq" id="WP_380050445.1">
    <property type="nucleotide sequence ID" value="NZ_JBHSOH010000020.1"/>
</dbReference>
<comment type="caution">
    <text evidence="1">The sequence shown here is derived from an EMBL/GenBank/DDBJ whole genome shotgun (WGS) entry which is preliminary data.</text>
</comment>
<reference evidence="2" key="1">
    <citation type="journal article" date="2019" name="Int. J. Syst. Evol. Microbiol.">
        <title>The Global Catalogue of Microorganisms (GCM) 10K type strain sequencing project: providing services to taxonomists for standard genome sequencing and annotation.</title>
        <authorList>
            <consortium name="The Broad Institute Genomics Platform"/>
            <consortium name="The Broad Institute Genome Sequencing Center for Infectious Disease"/>
            <person name="Wu L."/>
            <person name="Ma J."/>
        </authorList>
    </citation>
    <scope>NUCLEOTIDE SEQUENCE [LARGE SCALE GENOMIC DNA]</scope>
    <source>
        <strain evidence="2">CGMCC 1.15053</strain>
    </source>
</reference>
<keyword evidence="2" id="KW-1185">Reference proteome</keyword>
<dbReference type="EMBL" id="JBHSOH010000020">
    <property type="protein sequence ID" value="MFC5849358.1"/>
    <property type="molecule type" value="Genomic_DNA"/>
</dbReference>
<accession>A0ABW1DP85</accession>
<evidence type="ECO:0000313" key="2">
    <source>
        <dbReference type="Proteomes" id="UP001595979"/>
    </source>
</evidence>
<proteinExistence type="predicted"/>
<protein>
    <submittedName>
        <fullName evidence="1">Uncharacterized protein</fullName>
    </submittedName>
</protein>
<name>A0ABW1DP85_9DEIO</name>
<organism evidence="1 2">
    <name type="scientific">Deinococcus petrolearius</name>
    <dbReference type="NCBI Taxonomy" id="1751295"/>
    <lineage>
        <taxon>Bacteria</taxon>
        <taxon>Thermotogati</taxon>
        <taxon>Deinococcota</taxon>
        <taxon>Deinococci</taxon>
        <taxon>Deinococcales</taxon>
        <taxon>Deinococcaceae</taxon>
        <taxon>Deinococcus</taxon>
    </lineage>
</organism>
<evidence type="ECO:0000313" key="1">
    <source>
        <dbReference type="EMBL" id="MFC5849358.1"/>
    </source>
</evidence>
<sequence length="207" mass="23140">MTIPDFTHPSSHESGCWPLKTALRHIHDRPVLACGVVLPAANVEEAYGSGVAPRFHDLEQLTGHFGRPFAATRSAEFDQRLHDAANLTLLLRDKTLPRTAFALAAEAYMERCDSDTQQRMSLAAGYAYFPGRETWEAHAWCFYEHIGEEVQVVELVEDSAQRPSAYYGFVLISHHADDDFGSPFVDYHTNSYLWARLVAAQSGIKGN</sequence>